<evidence type="ECO:0000313" key="3">
    <source>
        <dbReference type="EMBL" id="OGM15500.1"/>
    </source>
</evidence>
<dbReference type="SUPFAM" id="SSF51182">
    <property type="entry name" value="RmlC-like cupins"/>
    <property type="match status" value="1"/>
</dbReference>
<dbReference type="STRING" id="1802485.A2V97_02360"/>
<evidence type="ECO:0008006" key="5">
    <source>
        <dbReference type="Google" id="ProtNLM"/>
    </source>
</evidence>
<dbReference type="InterPro" id="IPR000888">
    <property type="entry name" value="RmlC-like"/>
</dbReference>
<organism evidence="3 4">
    <name type="scientific">Candidatus Woesebacteria bacterium RBG_16_42_24</name>
    <dbReference type="NCBI Taxonomy" id="1802485"/>
    <lineage>
        <taxon>Bacteria</taxon>
        <taxon>Candidatus Woeseibacteriota</taxon>
    </lineage>
</organism>
<evidence type="ECO:0000256" key="1">
    <source>
        <dbReference type="PIRSR" id="PIRSR600888-1"/>
    </source>
</evidence>
<sequence>MTKQDKNKEEQFKIGTCTKLVPVEPRQELQVFETEIKGVRVIKKSFHDDARGWFQESFRKSELEMILGGKSVEMKQGSISYSMPGVIRGIHGEMQYKMITPLTGRTIGAYVDLRPNSPTFCKWIMLEFDNTSPEGARSGVLLEPGIGNSFGVVSNTEGLGAFYIYSVSEEYNKGDPGHSICYNDQIIAIPWDKYIPNPLISETRDLKLPGVREVWPDKFK</sequence>
<proteinExistence type="predicted"/>
<dbReference type="Pfam" id="PF00908">
    <property type="entry name" value="dTDP_sugar_isom"/>
    <property type="match status" value="1"/>
</dbReference>
<feature type="active site" description="Proton acceptor" evidence="1">
    <location>
        <position position="91"/>
    </location>
</feature>
<dbReference type="GO" id="GO:0008830">
    <property type="term" value="F:dTDP-4-dehydrorhamnose 3,5-epimerase activity"/>
    <property type="evidence" value="ECO:0007669"/>
    <property type="project" value="InterPro"/>
</dbReference>
<dbReference type="InterPro" id="IPR014710">
    <property type="entry name" value="RmlC-like_jellyroll"/>
</dbReference>
<dbReference type="GO" id="GO:0005829">
    <property type="term" value="C:cytosol"/>
    <property type="evidence" value="ECO:0007669"/>
    <property type="project" value="TreeGrafter"/>
</dbReference>
<evidence type="ECO:0000256" key="2">
    <source>
        <dbReference type="PIRSR" id="PIRSR600888-3"/>
    </source>
</evidence>
<dbReference type="InterPro" id="IPR011051">
    <property type="entry name" value="RmlC_Cupin_sf"/>
</dbReference>
<accession>A0A1F7XKG8</accession>
<protein>
    <recommendedName>
        <fullName evidence="5">dTDP-4-dehydrorhamnose 3,5-epimerase</fullName>
    </recommendedName>
</protein>
<dbReference type="EMBL" id="MGFX01000003">
    <property type="protein sequence ID" value="OGM15500.1"/>
    <property type="molecule type" value="Genomic_DNA"/>
</dbReference>
<evidence type="ECO:0000313" key="4">
    <source>
        <dbReference type="Proteomes" id="UP000177382"/>
    </source>
</evidence>
<dbReference type="GO" id="GO:0000271">
    <property type="term" value="P:polysaccharide biosynthetic process"/>
    <property type="evidence" value="ECO:0007669"/>
    <property type="project" value="TreeGrafter"/>
</dbReference>
<dbReference type="AlphaFoldDB" id="A0A1F7XKG8"/>
<dbReference type="PANTHER" id="PTHR21047">
    <property type="entry name" value="DTDP-6-DEOXY-D-GLUCOSE-3,5 EPIMERASE"/>
    <property type="match status" value="1"/>
</dbReference>
<dbReference type="PANTHER" id="PTHR21047:SF2">
    <property type="entry name" value="THYMIDINE DIPHOSPHO-4-KETO-RHAMNOSE 3,5-EPIMERASE"/>
    <property type="match status" value="1"/>
</dbReference>
<dbReference type="Proteomes" id="UP000177382">
    <property type="component" value="Unassembled WGS sequence"/>
</dbReference>
<gene>
    <name evidence="3" type="ORF">A2V97_02360</name>
</gene>
<dbReference type="Gene3D" id="2.60.120.10">
    <property type="entry name" value="Jelly Rolls"/>
    <property type="match status" value="1"/>
</dbReference>
<feature type="active site" description="Proton donor" evidence="1">
    <location>
        <position position="165"/>
    </location>
</feature>
<dbReference type="GO" id="GO:0019305">
    <property type="term" value="P:dTDP-rhamnose biosynthetic process"/>
    <property type="evidence" value="ECO:0007669"/>
    <property type="project" value="TreeGrafter"/>
</dbReference>
<name>A0A1F7XKG8_9BACT</name>
<reference evidence="3 4" key="1">
    <citation type="journal article" date="2016" name="Nat. Commun.">
        <title>Thousands of microbial genomes shed light on interconnected biogeochemical processes in an aquifer system.</title>
        <authorList>
            <person name="Anantharaman K."/>
            <person name="Brown C.T."/>
            <person name="Hug L.A."/>
            <person name="Sharon I."/>
            <person name="Castelle C.J."/>
            <person name="Probst A.J."/>
            <person name="Thomas B.C."/>
            <person name="Singh A."/>
            <person name="Wilkins M.J."/>
            <person name="Karaoz U."/>
            <person name="Brodie E.L."/>
            <person name="Williams K.H."/>
            <person name="Hubbard S.S."/>
            <person name="Banfield J.F."/>
        </authorList>
    </citation>
    <scope>NUCLEOTIDE SEQUENCE [LARGE SCALE GENOMIC DNA]</scope>
</reference>
<comment type="caution">
    <text evidence="3">The sequence shown here is derived from an EMBL/GenBank/DDBJ whole genome shotgun (WGS) entry which is preliminary data.</text>
</comment>
<feature type="site" description="Participates in a stacking interaction with the thymidine ring of dTDP-4-oxo-6-deoxyglucose" evidence="2">
    <location>
        <position position="171"/>
    </location>
</feature>